<evidence type="ECO:0000313" key="3">
    <source>
        <dbReference type="Proteomes" id="UP000007819"/>
    </source>
</evidence>
<dbReference type="Pfam" id="PF10551">
    <property type="entry name" value="MULE"/>
    <property type="match status" value="1"/>
</dbReference>
<sequence length="308" mass="35950">MPHLSLWDPRDAVLSWTNETCRRVKDTPKAREQSWFKVVFAEASQTQVYFSWKARRDGFYNLNKGIFAEIKAWQISSLKLSTFVLEMKLPTAVSAQLPNPRALKRIIQRVRQIKQIAPANPNSLRFEIPDSFKKTLCGEQFLFFDSADSGNFEDLILIFSTWKNLELLTYSKHWFADGIFSSCPNLFYQLYTIHTIQFSNVIPLVYILLPDKKENTYTTMFRNLKLIKPDLNPSSILIDFEKAVMNSIKTEFPQTKIQGCFFHLSQALWRHIQEYGLQTQYCYDPVFALELKKLAALAFVPIEKVIEY</sequence>
<reference evidence="2" key="2">
    <citation type="submission" date="2022-06" db="UniProtKB">
        <authorList>
            <consortium name="EnsemblMetazoa"/>
        </authorList>
    </citation>
    <scope>IDENTIFICATION</scope>
</reference>
<dbReference type="RefSeq" id="XP_029342135.1">
    <property type="nucleotide sequence ID" value="XM_029486275.1"/>
</dbReference>
<dbReference type="EnsemblMetazoa" id="XM_029486275.1">
    <property type="protein sequence ID" value="XP_029342135.1"/>
    <property type="gene ID" value="LOC115033536"/>
</dbReference>
<protein>
    <recommendedName>
        <fullName evidence="1">MULE transposase domain-containing protein</fullName>
    </recommendedName>
</protein>
<dbReference type="Proteomes" id="UP000007819">
    <property type="component" value="Chromosome A1"/>
</dbReference>
<evidence type="ECO:0000313" key="2">
    <source>
        <dbReference type="EnsemblMetazoa" id="XP_029342135.1"/>
    </source>
</evidence>
<dbReference type="PANTHER" id="PTHR47160:SF8">
    <property type="entry name" value="MULE TRANSPOSASE DOMAIN-CONTAINING PROTEIN"/>
    <property type="match status" value="1"/>
</dbReference>
<keyword evidence="3" id="KW-1185">Reference proteome</keyword>
<accession>A0A8R2NKS0</accession>
<feature type="domain" description="MULE transposase" evidence="1">
    <location>
        <begin position="175"/>
        <end position="266"/>
    </location>
</feature>
<reference evidence="3" key="1">
    <citation type="submission" date="2010-06" db="EMBL/GenBank/DDBJ databases">
        <authorList>
            <person name="Jiang H."/>
            <person name="Abraham K."/>
            <person name="Ali S."/>
            <person name="Alsbrooks S.L."/>
            <person name="Anim B.N."/>
            <person name="Anosike U.S."/>
            <person name="Attaway T."/>
            <person name="Bandaranaike D.P."/>
            <person name="Battles P.K."/>
            <person name="Bell S.N."/>
            <person name="Bell A.V."/>
            <person name="Beltran B."/>
            <person name="Bickham C."/>
            <person name="Bustamante Y."/>
            <person name="Caleb T."/>
            <person name="Canada A."/>
            <person name="Cardenas V."/>
            <person name="Carter K."/>
            <person name="Chacko J."/>
            <person name="Chandrabose M.N."/>
            <person name="Chavez D."/>
            <person name="Chavez A."/>
            <person name="Chen L."/>
            <person name="Chu H.-S."/>
            <person name="Claassen K.J."/>
            <person name="Cockrell R."/>
            <person name="Collins M."/>
            <person name="Cooper J.A."/>
            <person name="Cree A."/>
            <person name="Curry S.M."/>
            <person name="Da Y."/>
            <person name="Dao M.D."/>
            <person name="Das B."/>
            <person name="Davila M.-L."/>
            <person name="Davy-Carroll L."/>
            <person name="Denson S."/>
            <person name="Dinh H."/>
            <person name="Ebong V.E."/>
            <person name="Edwards J.R."/>
            <person name="Egan A."/>
            <person name="El-Daye J."/>
            <person name="Escobedo L."/>
            <person name="Fernandez S."/>
            <person name="Fernando P.R."/>
            <person name="Flagg N."/>
            <person name="Forbes L.D."/>
            <person name="Fowler R.G."/>
            <person name="Fu Q."/>
            <person name="Gabisi R.A."/>
            <person name="Ganer J."/>
            <person name="Garbino Pronczuk A."/>
            <person name="Garcia R.M."/>
            <person name="Garner T."/>
            <person name="Garrett T.E."/>
            <person name="Gonzalez D.A."/>
            <person name="Hamid H."/>
            <person name="Hawkins E.S."/>
            <person name="Hirani K."/>
            <person name="Hogues M.E."/>
            <person name="Hollins B."/>
            <person name="Hsiao C.-H."/>
            <person name="Jabil R."/>
            <person name="James M.L."/>
            <person name="Jhangiani S.N."/>
            <person name="Johnson B."/>
            <person name="Johnson Q."/>
            <person name="Joshi V."/>
            <person name="Kalu J.B."/>
            <person name="Kam C."/>
            <person name="Kashfia A."/>
            <person name="Keebler J."/>
            <person name="Kisamo H."/>
            <person name="Kovar C.L."/>
            <person name="Lago L.A."/>
            <person name="Lai C.-Y."/>
            <person name="Laidlaw J."/>
            <person name="Lara F."/>
            <person name="Le T.-K."/>
            <person name="Lee S.L."/>
            <person name="Legall F.H."/>
            <person name="Lemon S.J."/>
            <person name="Lewis L.R."/>
            <person name="Li B."/>
            <person name="Liu Y."/>
            <person name="Liu Y.-S."/>
            <person name="Lopez J."/>
            <person name="Lozado R.J."/>
            <person name="Lu J."/>
            <person name="Madu R.C."/>
            <person name="Maheshwari M."/>
            <person name="Maheshwari R."/>
            <person name="Malloy K."/>
            <person name="Martinez E."/>
            <person name="Mathew T."/>
            <person name="Mercado I.C."/>
            <person name="Mercado C."/>
            <person name="Meyer B."/>
            <person name="Montgomery K."/>
            <person name="Morgan M.B."/>
            <person name="Munidasa M."/>
            <person name="Nazareth L.V."/>
            <person name="Nelson J."/>
            <person name="Ng B.M."/>
            <person name="Nguyen N.B."/>
            <person name="Nguyen P.Q."/>
            <person name="Nguyen T."/>
            <person name="Obregon M."/>
            <person name="Okwuonu G.O."/>
            <person name="Onwere C.G."/>
            <person name="Orozco G."/>
            <person name="Parra A."/>
            <person name="Patel S."/>
            <person name="Patil S."/>
            <person name="Perez A."/>
            <person name="Perez Y."/>
            <person name="Pham C."/>
            <person name="Primus E.L."/>
            <person name="Pu L.-L."/>
            <person name="Puazo M."/>
            <person name="Qin X."/>
            <person name="Quiroz J.B."/>
            <person name="Reese J."/>
            <person name="Richards S."/>
            <person name="Rives C.M."/>
            <person name="Robberts R."/>
            <person name="Ruiz S.J."/>
            <person name="Ruiz M.J."/>
            <person name="Santibanez J."/>
            <person name="Schneider B.W."/>
            <person name="Sisson I."/>
            <person name="Smith M."/>
            <person name="Sodergren E."/>
            <person name="Song X.-Z."/>
            <person name="Song B.B."/>
            <person name="Summersgill H."/>
            <person name="Thelus R."/>
            <person name="Thornton R.D."/>
            <person name="Trejos Z.Y."/>
            <person name="Usmani K."/>
            <person name="Vattathil S."/>
            <person name="Villasana D."/>
            <person name="Walker D.L."/>
            <person name="Wang S."/>
            <person name="Wang K."/>
            <person name="White C.S."/>
            <person name="Williams A.C."/>
            <person name="Williamson J."/>
            <person name="Wilson K."/>
            <person name="Woghiren I.O."/>
            <person name="Woodworth J.R."/>
            <person name="Worley K.C."/>
            <person name="Wright R.A."/>
            <person name="Wu W."/>
            <person name="Young L."/>
            <person name="Zhang L."/>
            <person name="Zhang J."/>
            <person name="Zhu Y."/>
            <person name="Muzny D.M."/>
            <person name="Weinstock G."/>
            <person name="Gibbs R.A."/>
        </authorList>
    </citation>
    <scope>NUCLEOTIDE SEQUENCE [LARGE SCALE GENOMIC DNA]</scope>
    <source>
        <strain evidence="3">LSR1</strain>
    </source>
</reference>
<dbReference type="InterPro" id="IPR018289">
    <property type="entry name" value="MULE_transposase_dom"/>
</dbReference>
<organism evidence="2 3">
    <name type="scientific">Acyrthosiphon pisum</name>
    <name type="common">Pea aphid</name>
    <dbReference type="NCBI Taxonomy" id="7029"/>
    <lineage>
        <taxon>Eukaryota</taxon>
        <taxon>Metazoa</taxon>
        <taxon>Ecdysozoa</taxon>
        <taxon>Arthropoda</taxon>
        <taxon>Hexapoda</taxon>
        <taxon>Insecta</taxon>
        <taxon>Pterygota</taxon>
        <taxon>Neoptera</taxon>
        <taxon>Paraneoptera</taxon>
        <taxon>Hemiptera</taxon>
        <taxon>Sternorrhyncha</taxon>
        <taxon>Aphidomorpha</taxon>
        <taxon>Aphidoidea</taxon>
        <taxon>Aphididae</taxon>
        <taxon>Macrosiphini</taxon>
        <taxon>Acyrthosiphon</taxon>
    </lineage>
</organism>
<dbReference type="GeneID" id="115033536"/>
<dbReference type="KEGG" id="api:115033536"/>
<dbReference type="AlphaFoldDB" id="A0A8R2NKS0"/>
<dbReference type="OrthoDB" id="10029846at2759"/>
<dbReference type="PANTHER" id="PTHR47160">
    <property type="entry name" value="PUTATIVE-RELATED"/>
    <property type="match status" value="1"/>
</dbReference>
<name>A0A8R2NKS0_ACYPI</name>
<evidence type="ECO:0000259" key="1">
    <source>
        <dbReference type="Pfam" id="PF10551"/>
    </source>
</evidence>
<proteinExistence type="predicted"/>